<feature type="signal peptide" evidence="1">
    <location>
        <begin position="1"/>
        <end position="15"/>
    </location>
</feature>
<protein>
    <submittedName>
        <fullName evidence="2">Predicted protein</fullName>
    </submittedName>
</protein>
<dbReference type="AlphaFoldDB" id="B0DRE5"/>
<name>B0DRE5_LACBS</name>
<gene>
    <name evidence="2" type="ORF">LACBIDRAFT_308007</name>
</gene>
<organism evidence="3">
    <name type="scientific">Laccaria bicolor (strain S238N-H82 / ATCC MYA-4686)</name>
    <name type="common">Bicoloured deceiver</name>
    <name type="synonym">Laccaria laccata var. bicolor</name>
    <dbReference type="NCBI Taxonomy" id="486041"/>
    <lineage>
        <taxon>Eukaryota</taxon>
        <taxon>Fungi</taxon>
        <taxon>Dikarya</taxon>
        <taxon>Basidiomycota</taxon>
        <taxon>Agaricomycotina</taxon>
        <taxon>Agaricomycetes</taxon>
        <taxon>Agaricomycetidae</taxon>
        <taxon>Agaricales</taxon>
        <taxon>Agaricineae</taxon>
        <taxon>Hydnangiaceae</taxon>
        <taxon>Laccaria</taxon>
    </lineage>
</organism>
<dbReference type="KEGG" id="lbc:LACBIDRAFT_308007"/>
<reference evidence="2 3" key="1">
    <citation type="journal article" date="2008" name="Nature">
        <title>The genome of Laccaria bicolor provides insights into mycorrhizal symbiosis.</title>
        <authorList>
            <person name="Martin F."/>
            <person name="Aerts A."/>
            <person name="Ahren D."/>
            <person name="Brun A."/>
            <person name="Danchin E.G.J."/>
            <person name="Duchaussoy F."/>
            <person name="Gibon J."/>
            <person name="Kohler A."/>
            <person name="Lindquist E."/>
            <person name="Pereda V."/>
            <person name="Salamov A."/>
            <person name="Shapiro H.J."/>
            <person name="Wuyts J."/>
            <person name="Blaudez D."/>
            <person name="Buee M."/>
            <person name="Brokstein P."/>
            <person name="Canbaeck B."/>
            <person name="Cohen D."/>
            <person name="Courty P.E."/>
            <person name="Coutinho P.M."/>
            <person name="Delaruelle C."/>
            <person name="Detter J.C."/>
            <person name="Deveau A."/>
            <person name="DiFazio S."/>
            <person name="Duplessis S."/>
            <person name="Fraissinet-Tachet L."/>
            <person name="Lucic E."/>
            <person name="Frey-Klett P."/>
            <person name="Fourrey C."/>
            <person name="Feussner I."/>
            <person name="Gay G."/>
            <person name="Grimwood J."/>
            <person name="Hoegger P.J."/>
            <person name="Jain P."/>
            <person name="Kilaru S."/>
            <person name="Labbe J."/>
            <person name="Lin Y.C."/>
            <person name="Legue V."/>
            <person name="Le Tacon F."/>
            <person name="Marmeisse R."/>
            <person name="Melayah D."/>
            <person name="Montanini B."/>
            <person name="Muratet M."/>
            <person name="Nehls U."/>
            <person name="Niculita-Hirzel H."/>
            <person name="Oudot-Le Secq M.P."/>
            <person name="Peter M."/>
            <person name="Quesneville H."/>
            <person name="Rajashekar B."/>
            <person name="Reich M."/>
            <person name="Rouhier N."/>
            <person name="Schmutz J."/>
            <person name="Yin T."/>
            <person name="Chalot M."/>
            <person name="Henrissat B."/>
            <person name="Kuees U."/>
            <person name="Lucas S."/>
            <person name="Van de Peer Y."/>
            <person name="Podila G.K."/>
            <person name="Polle A."/>
            <person name="Pukkila P.J."/>
            <person name="Richardson P.M."/>
            <person name="Rouze P."/>
            <person name="Sanders I.R."/>
            <person name="Stajich J.E."/>
            <person name="Tunlid A."/>
            <person name="Tuskan G."/>
            <person name="Grigoriev I.V."/>
        </authorList>
    </citation>
    <scope>NUCLEOTIDE SEQUENCE [LARGE SCALE GENOMIC DNA]</scope>
    <source>
        <strain evidence="3">S238N-H82 / ATCC MYA-4686</strain>
    </source>
</reference>
<keyword evidence="1" id="KW-0732">Signal</keyword>
<keyword evidence="3" id="KW-1185">Reference proteome</keyword>
<dbReference type="GeneID" id="6082118"/>
<evidence type="ECO:0000256" key="1">
    <source>
        <dbReference type="SAM" id="SignalP"/>
    </source>
</evidence>
<evidence type="ECO:0000313" key="2">
    <source>
        <dbReference type="EMBL" id="EDR02771.1"/>
    </source>
</evidence>
<sequence length="59" mass="6392">MTMITICTMLPLSQAAFCKLRCHVTDGEVARQQMTTDGHCSMSSISQPYTSPGATLAIR</sequence>
<dbReference type="RefSeq" id="XP_001886481.1">
    <property type="nucleotide sequence ID" value="XM_001886446.1"/>
</dbReference>
<dbReference type="EMBL" id="DS547128">
    <property type="protein sequence ID" value="EDR02771.1"/>
    <property type="molecule type" value="Genomic_DNA"/>
</dbReference>
<dbReference type="InParanoid" id="B0DRE5"/>
<proteinExistence type="predicted"/>
<dbReference type="HOGENOM" id="CLU_2961201_0_0_1"/>
<accession>B0DRE5</accession>
<dbReference type="Proteomes" id="UP000001194">
    <property type="component" value="Unassembled WGS sequence"/>
</dbReference>
<evidence type="ECO:0000313" key="3">
    <source>
        <dbReference type="Proteomes" id="UP000001194"/>
    </source>
</evidence>
<feature type="chain" id="PRO_5012948945" evidence="1">
    <location>
        <begin position="16"/>
        <end position="59"/>
    </location>
</feature>